<dbReference type="Proteomes" id="UP001499974">
    <property type="component" value="Unassembled WGS sequence"/>
</dbReference>
<protein>
    <submittedName>
        <fullName evidence="1">Uncharacterized protein</fullName>
    </submittedName>
</protein>
<reference evidence="2" key="1">
    <citation type="journal article" date="2019" name="Int. J. Syst. Evol. Microbiol.">
        <title>The Global Catalogue of Microorganisms (GCM) 10K type strain sequencing project: providing services to taxonomists for standard genome sequencing and annotation.</title>
        <authorList>
            <consortium name="The Broad Institute Genomics Platform"/>
            <consortium name="The Broad Institute Genome Sequencing Center for Infectious Disease"/>
            <person name="Wu L."/>
            <person name="Ma J."/>
        </authorList>
    </citation>
    <scope>NUCLEOTIDE SEQUENCE [LARGE SCALE GENOMIC DNA]</scope>
    <source>
        <strain evidence="2">JCM 18531</strain>
    </source>
</reference>
<sequence>MATVFKSRGFRKRGRNWFRTTSANQYQVVNLQKSSWGGGSRYLNLGWDPPCPTKDFVPSTSAA</sequence>
<proteinExistence type="predicted"/>
<gene>
    <name evidence="1" type="ORF">GCM10023349_02520</name>
</gene>
<dbReference type="Pfam" id="PF14137">
    <property type="entry name" value="DUF4304"/>
    <property type="match status" value="1"/>
</dbReference>
<name>A0ABP8WLU9_9ACTN</name>
<dbReference type="InterPro" id="IPR025412">
    <property type="entry name" value="DUF4304"/>
</dbReference>
<evidence type="ECO:0000313" key="1">
    <source>
        <dbReference type="EMBL" id="GAA4691328.1"/>
    </source>
</evidence>
<keyword evidence="2" id="KW-1185">Reference proteome</keyword>
<organism evidence="1 2">
    <name type="scientific">Nocardioides conyzicola</name>
    <dbReference type="NCBI Taxonomy" id="1651781"/>
    <lineage>
        <taxon>Bacteria</taxon>
        <taxon>Bacillati</taxon>
        <taxon>Actinomycetota</taxon>
        <taxon>Actinomycetes</taxon>
        <taxon>Propionibacteriales</taxon>
        <taxon>Nocardioidaceae</taxon>
        <taxon>Nocardioides</taxon>
    </lineage>
</organism>
<accession>A0ABP8WLU9</accession>
<comment type="caution">
    <text evidence="1">The sequence shown here is derived from an EMBL/GenBank/DDBJ whole genome shotgun (WGS) entry which is preliminary data.</text>
</comment>
<dbReference type="RefSeq" id="WP_425576850.1">
    <property type="nucleotide sequence ID" value="NZ_BAABKM010000001.1"/>
</dbReference>
<dbReference type="EMBL" id="BAABKM010000001">
    <property type="protein sequence ID" value="GAA4691328.1"/>
    <property type="molecule type" value="Genomic_DNA"/>
</dbReference>
<evidence type="ECO:0000313" key="2">
    <source>
        <dbReference type="Proteomes" id="UP001499974"/>
    </source>
</evidence>